<feature type="compositionally biased region" description="Polar residues" evidence="1">
    <location>
        <begin position="55"/>
        <end position="68"/>
    </location>
</feature>
<sequence length="94" mass="10440">MRNQELDEFCIDCGQFLWAETAGIRVSQSTTFAGTSEETVRSAEQQRINISNKCAVNGSATPNQQSFESTDEQKTNSAALHLDTEAAKLEKLRR</sequence>
<evidence type="ECO:0000313" key="3">
    <source>
        <dbReference type="WBParaSite" id="jg24315"/>
    </source>
</evidence>
<name>A0A915DWU3_9BILA</name>
<evidence type="ECO:0000256" key="1">
    <source>
        <dbReference type="SAM" id="MobiDB-lite"/>
    </source>
</evidence>
<dbReference type="Proteomes" id="UP000887574">
    <property type="component" value="Unplaced"/>
</dbReference>
<organism evidence="2 3">
    <name type="scientific">Ditylenchus dipsaci</name>
    <dbReference type="NCBI Taxonomy" id="166011"/>
    <lineage>
        <taxon>Eukaryota</taxon>
        <taxon>Metazoa</taxon>
        <taxon>Ecdysozoa</taxon>
        <taxon>Nematoda</taxon>
        <taxon>Chromadorea</taxon>
        <taxon>Rhabditida</taxon>
        <taxon>Tylenchina</taxon>
        <taxon>Tylenchomorpha</taxon>
        <taxon>Sphaerularioidea</taxon>
        <taxon>Anguinidae</taxon>
        <taxon>Anguininae</taxon>
        <taxon>Ditylenchus</taxon>
    </lineage>
</organism>
<protein>
    <submittedName>
        <fullName evidence="3">Uncharacterized protein</fullName>
    </submittedName>
</protein>
<feature type="region of interest" description="Disordered" evidence="1">
    <location>
        <begin position="55"/>
        <end position="94"/>
    </location>
</feature>
<dbReference type="AlphaFoldDB" id="A0A915DWU3"/>
<keyword evidence="2" id="KW-1185">Reference proteome</keyword>
<accession>A0A915DWU3</accession>
<dbReference type="WBParaSite" id="jg24315">
    <property type="protein sequence ID" value="jg24315"/>
    <property type="gene ID" value="jg24315"/>
</dbReference>
<evidence type="ECO:0000313" key="2">
    <source>
        <dbReference type="Proteomes" id="UP000887574"/>
    </source>
</evidence>
<reference evidence="3" key="1">
    <citation type="submission" date="2022-11" db="UniProtKB">
        <authorList>
            <consortium name="WormBaseParasite"/>
        </authorList>
    </citation>
    <scope>IDENTIFICATION</scope>
</reference>
<proteinExistence type="predicted"/>
<feature type="compositionally biased region" description="Basic and acidic residues" evidence="1">
    <location>
        <begin position="82"/>
        <end position="94"/>
    </location>
</feature>